<dbReference type="InterPro" id="IPR056670">
    <property type="entry name" value="DUF7768"/>
</dbReference>
<gene>
    <name evidence="2" type="ORF">SAMN03080599_02276</name>
</gene>
<evidence type="ECO:0000313" key="2">
    <source>
        <dbReference type="EMBL" id="SCZ80450.1"/>
    </source>
</evidence>
<proteinExistence type="predicted"/>
<protein>
    <recommendedName>
        <fullName evidence="1">DUF7768 domain-containing protein</fullName>
    </recommendedName>
</protein>
<reference evidence="2 3" key="1">
    <citation type="submission" date="2016-10" db="EMBL/GenBank/DDBJ databases">
        <authorList>
            <person name="de Groot N.N."/>
        </authorList>
    </citation>
    <scope>NUCLEOTIDE SEQUENCE [LARGE SCALE GENOMIC DNA]</scope>
    <source>
        <strain evidence="2 3">DSM 2784</strain>
    </source>
</reference>
<dbReference type="STRING" id="1120920.SAMN03080599_02276"/>
<dbReference type="RefSeq" id="WP_330387143.1">
    <property type="nucleotide sequence ID" value="NZ_FMWL01000012.1"/>
</dbReference>
<dbReference type="AlphaFoldDB" id="A0A1G5S3N8"/>
<accession>A0A1G5S3N8</accession>
<keyword evidence="3" id="KW-1185">Reference proteome</keyword>
<evidence type="ECO:0000259" key="1">
    <source>
        <dbReference type="Pfam" id="PF24963"/>
    </source>
</evidence>
<organism evidence="2 3">
    <name type="scientific">Acidaminobacter hydrogenoformans DSM 2784</name>
    <dbReference type="NCBI Taxonomy" id="1120920"/>
    <lineage>
        <taxon>Bacteria</taxon>
        <taxon>Bacillati</taxon>
        <taxon>Bacillota</taxon>
        <taxon>Clostridia</taxon>
        <taxon>Peptostreptococcales</taxon>
        <taxon>Acidaminobacteraceae</taxon>
        <taxon>Acidaminobacter</taxon>
    </lineage>
</organism>
<name>A0A1G5S3N8_9FIRM</name>
<dbReference type="Gene3D" id="3.40.50.10400">
    <property type="entry name" value="Hypothetical protein PA1492"/>
    <property type="match status" value="1"/>
</dbReference>
<sequence>MDKFNHEHYYDPTAYEALSAVEKEEKAMHAYRSLVYIASPFAGDIHRNIERAQGYSRFAVSKGYIPLTPHLLYPQFMDDEDKEQRELGLRFALTLLTKCEELWVFGERITDGMSREIAKAKRRGLPIRYFTSRCEEVFR</sequence>
<evidence type="ECO:0000313" key="3">
    <source>
        <dbReference type="Proteomes" id="UP000199208"/>
    </source>
</evidence>
<dbReference type="Proteomes" id="UP000199208">
    <property type="component" value="Unassembled WGS sequence"/>
</dbReference>
<dbReference type="EMBL" id="FMWL01000012">
    <property type="protein sequence ID" value="SCZ80450.1"/>
    <property type="molecule type" value="Genomic_DNA"/>
</dbReference>
<dbReference type="Pfam" id="PF24963">
    <property type="entry name" value="DUF7768"/>
    <property type="match status" value="1"/>
</dbReference>
<feature type="domain" description="DUF7768" evidence="1">
    <location>
        <begin position="34"/>
        <end position="130"/>
    </location>
</feature>